<dbReference type="PROSITE" id="PS50056">
    <property type="entry name" value="TYR_PHOSPHATASE_2"/>
    <property type="match status" value="1"/>
</dbReference>
<dbReference type="PANTHER" id="PTHR31126">
    <property type="entry name" value="TYROSINE-PROTEIN PHOSPHATASE"/>
    <property type="match status" value="1"/>
</dbReference>
<evidence type="ECO:0000313" key="3">
    <source>
        <dbReference type="EMBL" id="NLR90110.1"/>
    </source>
</evidence>
<dbReference type="GO" id="GO:0004721">
    <property type="term" value="F:phosphoprotein phosphatase activity"/>
    <property type="evidence" value="ECO:0007669"/>
    <property type="project" value="InterPro"/>
</dbReference>
<feature type="domain" description="Tyrosine specific protein phosphatases" evidence="2">
    <location>
        <begin position="213"/>
        <end position="267"/>
    </location>
</feature>
<dbReference type="SUPFAM" id="SSF52799">
    <property type="entry name" value="(Phosphotyrosine protein) phosphatases II"/>
    <property type="match status" value="1"/>
</dbReference>
<dbReference type="InterPro" id="IPR029021">
    <property type="entry name" value="Prot-tyrosine_phosphatase-like"/>
</dbReference>
<evidence type="ECO:0000313" key="4">
    <source>
        <dbReference type="Proteomes" id="UP000585050"/>
    </source>
</evidence>
<dbReference type="InterPro" id="IPR000387">
    <property type="entry name" value="Tyr_Pase_dom"/>
</dbReference>
<protein>
    <submittedName>
        <fullName evidence="3">Tyrosine-protein phosphatase</fullName>
    </submittedName>
</protein>
<sequence length="343" mass="40363">MKKLVILISTLIMMSCNEHVQKDTPERTLFEEIYVQRTDDGNYKFENFGDKEWDIYHRNIKVGRLVDHFDLDFHPSHRGIFLAISEQDSVWVSERNLSINGAPNFRDIGGIYTKDNHQVKWGAIYRSDDFSEIDEYGWEKLSELNVKSKVDFRSLQEKEENPDKFVERLNGNEFNLIIDPGNMDEFKTMIMDKNTTQQDIDNLVLEMNRLFVKKWAHRYKEYFNILINTEEPIVFHCTAGKDRTGLCSALTLYALGVDLETIYDEYELSNHYRHGKNESLIKKISFLGVQPEIMRQLLGVDRTWLQAGFDQIIKDYGSIDQYFENVLELSQADISILRSKYLY</sequence>
<dbReference type="PROSITE" id="PS51257">
    <property type="entry name" value="PROKAR_LIPOPROTEIN"/>
    <property type="match status" value="1"/>
</dbReference>
<comment type="similarity">
    <text evidence="1">Belongs to the protein-tyrosine phosphatase family.</text>
</comment>
<evidence type="ECO:0000256" key="1">
    <source>
        <dbReference type="ARBA" id="ARBA00009580"/>
    </source>
</evidence>
<proteinExistence type="inferred from homology"/>
<accession>A0A7X8XUG8</accession>
<dbReference type="Pfam" id="PF13350">
    <property type="entry name" value="Y_phosphatase3"/>
    <property type="match status" value="1"/>
</dbReference>
<dbReference type="RefSeq" id="WP_168880787.1">
    <property type="nucleotide sequence ID" value="NZ_JABAIL010000001.1"/>
</dbReference>
<gene>
    <name evidence="3" type="ORF">HGP29_02785</name>
</gene>
<dbReference type="EMBL" id="JABAIL010000001">
    <property type="protein sequence ID" value="NLR90110.1"/>
    <property type="molecule type" value="Genomic_DNA"/>
</dbReference>
<dbReference type="AlphaFoldDB" id="A0A7X8XUG8"/>
<dbReference type="InterPro" id="IPR016130">
    <property type="entry name" value="Tyr_Pase_AS"/>
</dbReference>
<dbReference type="Gene3D" id="3.90.190.10">
    <property type="entry name" value="Protein tyrosine phosphatase superfamily"/>
    <property type="match status" value="1"/>
</dbReference>
<keyword evidence="4" id="KW-1185">Reference proteome</keyword>
<dbReference type="InterPro" id="IPR026893">
    <property type="entry name" value="Tyr/Ser_Pase_IphP-type"/>
</dbReference>
<name>A0A7X8XUG8_9BACT</name>
<dbReference type="Proteomes" id="UP000585050">
    <property type="component" value="Unassembled WGS sequence"/>
</dbReference>
<evidence type="ECO:0000259" key="2">
    <source>
        <dbReference type="PROSITE" id="PS50056"/>
    </source>
</evidence>
<dbReference type="PANTHER" id="PTHR31126:SF1">
    <property type="entry name" value="TYROSINE SPECIFIC PROTEIN PHOSPHATASES DOMAIN-CONTAINING PROTEIN"/>
    <property type="match status" value="1"/>
</dbReference>
<organism evidence="3 4">
    <name type="scientific">Flammeovirga agarivorans</name>
    <dbReference type="NCBI Taxonomy" id="2726742"/>
    <lineage>
        <taxon>Bacteria</taxon>
        <taxon>Pseudomonadati</taxon>
        <taxon>Bacteroidota</taxon>
        <taxon>Cytophagia</taxon>
        <taxon>Cytophagales</taxon>
        <taxon>Flammeovirgaceae</taxon>
        <taxon>Flammeovirga</taxon>
    </lineage>
</organism>
<reference evidence="3 4" key="1">
    <citation type="submission" date="2020-04" db="EMBL/GenBank/DDBJ databases">
        <title>Flammeovirga sp. SR4, a novel species isolated from seawater.</title>
        <authorList>
            <person name="Wang X."/>
        </authorList>
    </citation>
    <scope>NUCLEOTIDE SEQUENCE [LARGE SCALE GENOMIC DNA]</scope>
    <source>
        <strain evidence="3 4">SR4</strain>
    </source>
</reference>
<dbReference type="PROSITE" id="PS00383">
    <property type="entry name" value="TYR_PHOSPHATASE_1"/>
    <property type="match status" value="1"/>
</dbReference>
<comment type="caution">
    <text evidence="3">The sequence shown here is derived from an EMBL/GenBank/DDBJ whole genome shotgun (WGS) entry which is preliminary data.</text>
</comment>